<evidence type="ECO:0000313" key="1">
    <source>
        <dbReference type="EMBL" id="TMX05180.1"/>
    </source>
</evidence>
<name>A0A6N2CKD9_SOLCI</name>
<comment type="caution">
    <text evidence="1">The sequence shown here is derived from an EMBL/GenBank/DDBJ whole genome shotgun (WGS) entry which is preliminary data.</text>
</comment>
<dbReference type="SUPFAM" id="SSF56672">
    <property type="entry name" value="DNA/RNA polymerases"/>
    <property type="match status" value="1"/>
</dbReference>
<dbReference type="InterPro" id="IPR043128">
    <property type="entry name" value="Rev_trsase/Diguanyl_cyclase"/>
</dbReference>
<dbReference type="Gene3D" id="3.30.70.270">
    <property type="match status" value="1"/>
</dbReference>
<gene>
    <name evidence="1" type="ORF">EJD97_001638</name>
</gene>
<sequence length="119" mass="13729">MEAVKNWLRPLTQTDIRIFLGLAGYYQRFMDGFASIESSLTTWTQKSKKFEWSEAWFMWMSLPTIKVSNICLPKGVEPPAMVVANVVADALSQMTMGIVTHIDEEKKDLEKEVHRFSRL</sequence>
<evidence type="ECO:0008006" key="2">
    <source>
        <dbReference type="Google" id="ProtNLM"/>
    </source>
</evidence>
<accession>A0A6N2CKD9</accession>
<protein>
    <recommendedName>
        <fullName evidence="2">Reverse transcriptase/retrotransposon-derived protein RNase H-like domain-containing protein</fullName>
    </recommendedName>
</protein>
<dbReference type="AlphaFoldDB" id="A0A6N2CKD9"/>
<organism evidence="1">
    <name type="scientific">Solanum chilense</name>
    <name type="common">Tomato</name>
    <name type="synonym">Lycopersicon chilense</name>
    <dbReference type="NCBI Taxonomy" id="4083"/>
    <lineage>
        <taxon>Eukaryota</taxon>
        <taxon>Viridiplantae</taxon>
        <taxon>Streptophyta</taxon>
        <taxon>Embryophyta</taxon>
        <taxon>Tracheophyta</taxon>
        <taxon>Spermatophyta</taxon>
        <taxon>Magnoliopsida</taxon>
        <taxon>eudicotyledons</taxon>
        <taxon>Gunneridae</taxon>
        <taxon>Pentapetalae</taxon>
        <taxon>asterids</taxon>
        <taxon>lamiids</taxon>
        <taxon>Solanales</taxon>
        <taxon>Solanaceae</taxon>
        <taxon>Solanoideae</taxon>
        <taxon>Solaneae</taxon>
        <taxon>Solanum</taxon>
        <taxon>Solanum subgen. Lycopersicon</taxon>
    </lineage>
</organism>
<reference evidence="1" key="1">
    <citation type="submission" date="2019-05" db="EMBL/GenBank/DDBJ databases">
        <title>The de novo reference genome and transcriptome assemblies of the wild tomato species Solanum chilense.</title>
        <authorList>
            <person name="Stam R."/>
            <person name="Nosenko T."/>
            <person name="Hoerger A.C."/>
            <person name="Stephan W."/>
            <person name="Seidel M.A."/>
            <person name="Kuhn J.M.M."/>
            <person name="Haberer G."/>
            <person name="Tellier A."/>
        </authorList>
    </citation>
    <scope>NUCLEOTIDE SEQUENCE</scope>
    <source>
        <tissue evidence="1">Mature leaves</tissue>
    </source>
</reference>
<dbReference type="InterPro" id="IPR043502">
    <property type="entry name" value="DNA/RNA_pol_sf"/>
</dbReference>
<proteinExistence type="predicted"/>
<dbReference type="EMBL" id="RXGB01000118">
    <property type="protein sequence ID" value="TMX05180.1"/>
    <property type="molecule type" value="Genomic_DNA"/>
</dbReference>